<evidence type="ECO:0000256" key="1">
    <source>
        <dbReference type="SAM" id="SignalP"/>
    </source>
</evidence>
<name>A0ABP8NP50_9BACT</name>
<feature type="chain" id="PRO_5046455278" evidence="1">
    <location>
        <begin position="23"/>
        <end position="254"/>
    </location>
</feature>
<dbReference type="EMBL" id="BAABHD010000083">
    <property type="protein sequence ID" value="GAA4468783.1"/>
    <property type="molecule type" value="Genomic_DNA"/>
</dbReference>
<dbReference type="Pfam" id="PF04784">
    <property type="entry name" value="DUF547"/>
    <property type="match status" value="1"/>
</dbReference>
<gene>
    <name evidence="3" type="ORF">GCM10023189_54680</name>
</gene>
<dbReference type="RefSeq" id="WP_425576815.1">
    <property type="nucleotide sequence ID" value="NZ_BAABHD010000083.1"/>
</dbReference>
<proteinExistence type="predicted"/>
<feature type="signal peptide" evidence="1">
    <location>
        <begin position="1"/>
        <end position="22"/>
    </location>
</feature>
<organism evidence="3 4">
    <name type="scientific">Nibrella saemangeumensis</name>
    <dbReference type="NCBI Taxonomy" id="1084526"/>
    <lineage>
        <taxon>Bacteria</taxon>
        <taxon>Pseudomonadati</taxon>
        <taxon>Bacteroidota</taxon>
        <taxon>Cytophagia</taxon>
        <taxon>Cytophagales</taxon>
        <taxon>Spirosomataceae</taxon>
        <taxon>Nibrella</taxon>
    </lineage>
</organism>
<dbReference type="InterPro" id="IPR006869">
    <property type="entry name" value="DUF547"/>
</dbReference>
<protein>
    <submittedName>
        <fullName evidence="3">DUF547 domain-containing protein</fullName>
    </submittedName>
</protein>
<comment type="caution">
    <text evidence="3">The sequence shown here is derived from an EMBL/GenBank/DDBJ whole genome shotgun (WGS) entry which is preliminary data.</text>
</comment>
<keyword evidence="4" id="KW-1185">Reference proteome</keyword>
<reference evidence="4" key="1">
    <citation type="journal article" date="2019" name="Int. J. Syst. Evol. Microbiol.">
        <title>The Global Catalogue of Microorganisms (GCM) 10K type strain sequencing project: providing services to taxonomists for standard genome sequencing and annotation.</title>
        <authorList>
            <consortium name="The Broad Institute Genomics Platform"/>
            <consortium name="The Broad Institute Genome Sequencing Center for Infectious Disease"/>
            <person name="Wu L."/>
            <person name="Ma J."/>
        </authorList>
    </citation>
    <scope>NUCLEOTIDE SEQUENCE [LARGE SCALE GENOMIC DNA]</scope>
    <source>
        <strain evidence="4">JCM 17927</strain>
    </source>
</reference>
<evidence type="ECO:0000259" key="2">
    <source>
        <dbReference type="Pfam" id="PF04784"/>
    </source>
</evidence>
<keyword evidence="1" id="KW-0732">Signal</keyword>
<dbReference type="PANTHER" id="PTHR46361">
    <property type="entry name" value="ELECTRON CARRIER/ PROTEIN DISULFIDE OXIDOREDUCTASE"/>
    <property type="match status" value="1"/>
</dbReference>
<dbReference type="PANTHER" id="PTHR46361:SF3">
    <property type="entry name" value="ELECTRON CARRIER_ PROTEIN DISULFIDE OXIDOREDUCTASE"/>
    <property type="match status" value="1"/>
</dbReference>
<sequence length="254" mass="30168">MKHYNALAGLVILLLMTTSAFRFPTKPDVVDHSLWSQLLKEHVNERGLVDYKGFKKDEKELKRYLDLLSKNPPSDKWSRQEQMAYWINAYNAYTIQLILDNYPVKSIKDIGSKIKIPFVNTPWDIEFIKIGGQEYDLNNIEHDILRKKYNDPRIHFVLVCAAVSCPRLRNEAYTADKLERQMDDQGRDFLNNPARNNVKKGQASLSQLFNWYRMDWNDNNKSVEYWVNRYANTKIDKNTRISYMDYNWDLNEQK</sequence>
<evidence type="ECO:0000313" key="4">
    <source>
        <dbReference type="Proteomes" id="UP001501175"/>
    </source>
</evidence>
<evidence type="ECO:0000313" key="3">
    <source>
        <dbReference type="EMBL" id="GAA4468783.1"/>
    </source>
</evidence>
<feature type="domain" description="DUF547" evidence="2">
    <location>
        <begin position="75"/>
        <end position="190"/>
    </location>
</feature>
<accession>A0ABP8NP50</accession>
<dbReference type="Proteomes" id="UP001501175">
    <property type="component" value="Unassembled WGS sequence"/>
</dbReference>